<comment type="subunit">
    <text evidence="2">Component of the EKC/KEOPS complex composed of at least BUD32, CGI121, GON7, KAE1 and PCC1; the whole complex dimerizes.</text>
</comment>
<dbReference type="GO" id="GO:0007165">
    <property type="term" value="P:signal transduction"/>
    <property type="evidence" value="ECO:0007669"/>
    <property type="project" value="TreeGrafter"/>
</dbReference>
<dbReference type="GeneID" id="87885067"/>
<reference evidence="12" key="2">
    <citation type="submission" date="2023-06" db="EMBL/GenBank/DDBJ databases">
        <authorList>
            <consortium name="Lawrence Berkeley National Laboratory"/>
            <person name="Mondo S.J."/>
            <person name="Hensen N."/>
            <person name="Bonometti L."/>
            <person name="Westerberg I."/>
            <person name="Brannstrom I.O."/>
            <person name="Guillou S."/>
            <person name="Cros-Aarteil S."/>
            <person name="Calhoun S."/>
            <person name="Haridas S."/>
            <person name="Kuo A."/>
            <person name="Pangilinan J."/>
            <person name="Riley R."/>
            <person name="Labutti K."/>
            <person name="Andreopoulos B."/>
            <person name="Lipzen A."/>
            <person name="Chen C."/>
            <person name="Yanf M."/>
            <person name="Daum C."/>
            <person name="Ng V."/>
            <person name="Clum A."/>
            <person name="Steindorff A."/>
            <person name="Ohm R."/>
            <person name="Martin F."/>
            <person name="Silar P."/>
            <person name="Natvig D."/>
            <person name="Lalanne C."/>
            <person name="Gautier V."/>
            <person name="Ament-Velasquez S.L."/>
            <person name="Kruys A."/>
            <person name="Hutchinson M.I."/>
            <person name="Powell A.J."/>
            <person name="Barry K."/>
            <person name="Miller A.N."/>
            <person name="Grigoriev I.V."/>
            <person name="Debuchy R."/>
            <person name="Gladieux P."/>
            <person name="Thoren M.H."/>
            <person name="Johannesson H."/>
        </authorList>
    </citation>
    <scope>NUCLEOTIDE SEQUENCE</scope>
    <source>
        <strain evidence="12">CBS 333.67</strain>
    </source>
</reference>
<dbReference type="PROSITE" id="PS00109">
    <property type="entry name" value="PROTEIN_KINASE_TYR"/>
    <property type="match status" value="1"/>
</dbReference>
<comment type="catalytic activity">
    <reaction evidence="8">
        <text>L-threonyl-[protein] + ATP = O-phospho-L-threonyl-[protein] + ADP + H(+)</text>
        <dbReference type="Rhea" id="RHEA:46608"/>
        <dbReference type="Rhea" id="RHEA-COMP:11060"/>
        <dbReference type="Rhea" id="RHEA-COMP:11605"/>
        <dbReference type="ChEBI" id="CHEBI:15378"/>
        <dbReference type="ChEBI" id="CHEBI:30013"/>
        <dbReference type="ChEBI" id="CHEBI:30616"/>
        <dbReference type="ChEBI" id="CHEBI:61977"/>
        <dbReference type="ChEBI" id="CHEBI:456216"/>
        <dbReference type="EC" id="2.7.11.1"/>
    </reaction>
</comment>
<evidence type="ECO:0000256" key="7">
    <source>
        <dbReference type="ARBA" id="ARBA00033194"/>
    </source>
</evidence>
<dbReference type="InterPro" id="IPR050167">
    <property type="entry name" value="Ser_Thr_protein_kinase"/>
</dbReference>
<comment type="function">
    <text evidence="1">Component of the EKC/KEOPS complex that is required for the formation of a threonylcarbamoyl group on adenosine at position 37 (t(6)A37) in tRNAs that read codons beginning with adenine. The complex is probably involved in the transfer of the threonylcarbamoyl moiety of threonylcarbamoyl-AMP (TC-AMP) to the N6 group of A37. BUD32 has ATPase activity in the context of the EKC/KEOPS complex and likely plays a supporting role to the catalytic subunit KAE1. The EKC/KEOPS complex also promotes both telomere uncapping and telomere elongation. The complex is required for efficient recruitment of transcriptional coactivators.</text>
</comment>
<proteinExistence type="predicted"/>
<evidence type="ECO:0000256" key="9">
    <source>
        <dbReference type="ARBA" id="ARBA00048679"/>
    </source>
</evidence>
<dbReference type="InterPro" id="IPR000719">
    <property type="entry name" value="Prot_kinase_dom"/>
</dbReference>
<keyword evidence="13" id="KW-1185">Reference proteome</keyword>
<dbReference type="PANTHER" id="PTHR23257">
    <property type="entry name" value="SERINE-THREONINE PROTEIN KINASE"/>
    <property type="match status" value="1"/>
</dbReference>
<dbReference type="AlphaFoldDB" id="A0AAJ0M3R4"/>
<feature type="compositionally biased region" description="Basic residues" evidence="10">
    <location>
        <begin position="269"/>
        <end position="293"/>
    </location>
</feature>
<feature type="compositionally biased region" description="Polar residues" evidence="10">
    <location>
        <begin position="254"/>
        <end position="264"/>
    </location>
</feature>
<keyword evidence="12" id="KW-0418">Kinase</keyword>
<evidence type="ECO:0000256" key="3">
    <source>
        <dbReference type="ARBA" id="ARBA00012513"/>
    </source>
</evidence>
<evidence type="ECO:0000256" key="10">
    <source>
        <dbReference type="SAM" id="MobiDB-lite"/>
    </source>
</evidence>
<dbReference type="GO" id="GO:0005524">
    <property type="term" value="F:ATP binding"/>
    <property type="evidence" value="ECO:0007669"/>
    <property type="project" value="InterPro"/>
</dbReference>
<evidence type="ECO:0000256" key="1">
    <source>
        <dbReference type="ARBA" id="ARBA00003747"/>
    </source>
</evidence>
<dbReference type="Proteomes" id="UP001273166">
    <property type="component" value="Unassembled WGS sequence"/>
</dbReference>
<keyword evidence="12" id="KW-0808">Transferase</keyword>
<reference evidence="12" key="1">
    <citation type="journal article" date="2023" name="Mol. Phylogenet. Evol.">
        <title>Genome-scale phylogeny and comparative genomics of the fungal order Sordariales.</title>
        <authorList>
            <person name="Hensen N."/>
            <person name="Bonometti L."/>
            <person name="Westerberg I."/>
            <person name="Brannstrom I.O."/>
            <person name="Guillou S."/>
            <person name="Cros-Aarteil S."/>
            <person name="Calhoun S."/>
            <person name="Haridas S."/>
            <person name="Kuo A."/>
            <person name="Mondo S."/>
            <person name="Pangilinan J."/>
            <person name="Riley R."/>
            <person name="LaButti K."/>
            <person name="Andreopoulos B."/>
            <person name="Lipzen A."/>
            <person name="Chen C."/>
            <person name="Yan M."/>
            <person name="Daum C."/>
            <person name="Ng V."/>
            <person name="Clum A."/>
            <person name="Steindorff A."/>
            <person name="Ohm R.A."/>
            <person name="Martin F."/>
            <person name="Silar P."/>
            <person name="Natvig D.O."/>
            <person name="Lalanne C."/>
            <person name="Gautier V."/>
            <person name="Ament-Velasquez S.L."/>
            <person name="Kruys A."/>
            <person name="Hutchinson M.I."/>
            <person name="Powell A.J."/>
            <person name="Barry K."/>
            <person name="Miller A.N."/>
            <person name="Grigoriev I.V."/>
            <person name="Debuchy R."/>
            <person name="Gladieux P."/>
            <person name="Hiltunen Thoren M."/>
            <person name="Johannesson H."/>
        </authorList>
    </citation>
    <scope>NUCLEOTIDE SEQUENCE</scope>
    <source>
        <strain evidence="12">CBS 333.67</strain>
    </source>
</reference>
<dbReference type="InterPro" id="IPR011009">
    <property type="entry name" value="Kinase-like_dom_sf"/>
</dbReference>
<evidence type="ECO:0000256" key="6">
    <source>
        <dbReference type="ARBA" id="ARBA00030980"/>
    </source>
</evidence>
<feature type="domain" description="Protein kinase" evidence="11">
    <location>
        <begin position="16"/>
        <end position="247"/>
    </location>
</feature>
<dbReference type="InterPro" id="IPR008266">
    <property type="entry name" value="Tyr_kinase_AS"/>
</dbReference>
<evidence type="ECO:0000313" key="13">
    <source>
        <dbReference type="Proteomes" id="UP001273166"/>
    </source>
</evidence>
<evidence type="ECO:0000256" key="5">
    <source>
        <dbReference type="ARBA" id="ARBA00019973"/>
    </source>
</evidence>
<dbReference type="GO" id="GO:0004674">
    <property type="term" value="F:protein serine/threonine kinase activity"/>
    <property type="evidence" value="ECO:0007669"/>
    <property type="project" value="UniProtKB-EC"/>
</dbReference>
<name>A0AAJ0M3R4_9PEZI</name>
<protein>
    <recommendedName>
        <fullName evidence="5">EKC/KEOPS complex subunit BUD32</fullName>
        <ecNumber evidence="3">2.7.11.1</ecNumber>
    </recommendedName>
    <alternativeName>
        <fullName evidence="6 7">Atypical Serine/threonine protein kinase BUD32</fullName>
    </alternativeName>
    <alternativeName>
        <fullName evidence="4">EKC/KEOPS complex subunit bud32</fullName>
    </alternativeName>
</protein>
<dbReference type="SUPFAM" id="SSF56112">
    <property type="entry name" value="Protein kinase-like (PK-like)"/>
    <property type="match status" value="1"/>
</dbReference>
<dbReference type="GO" id="GO:0005737">
    <property type="term" value="C:cytoplasm"/>
    <property type="evidence" value="ECO:0007669"/>
    <property type="project" value="TreeGrafter"/>
</dbReference>
<accession>A0AAJ0M3R4</accession>
<evidence type="ECO:0000313" key="12">
    <source>
        <dbReference type="EMBL" id="KAK3307654.1"/>
    </source>
</evidence>
<dbReference type="EC" id="2.7.11.1" evidence="3"/>
<evidence type="ECO:0000259" key="11">
    <source>
        <dbReference type="PROSITE" id="PS50011"/>
    </source>
</evidence>
<feature type="region of interest" description="Disordered" evidence="10">
    <location>
        <begin position="254"/>
        <end position="293"/>
    </location>
</feature>
<comment type="catalytic activity">
    <reaction evidence="9">
        <text>L-seryl-[protein] + ATP = O-phospho-L-seryl-[protein] + ADP + H(+)</text>
        <dbReference type="Rhea" id="RHEA:17989"/>
        <dbReference type="Rhea" id="RHEA-COMP:9863"/>
        <dbReference type="Rhea" id="RHEA-COMP:11604"/>
        <dbReference type="ChEBI" id="CHEBI:15378"/>
        <dbReference type="ChEBI" id="CHEBI:29999"/>
        <dbReference type="ChEBI" id="CHEBI:30616"/>
        <dbReference type="ChEBI" id="CHEBI:83421"/>
        <dbReference type="ChEBI" id="CHEBI:456216"/>
        <dbReference type="EC" id="2.7.11.1"/>
    </reaction>
</comment>
<dbReference type="Pfam" id="PF00069">
    <property type="entry name" value="Pkinase"/>
    <property type="match status" value="1"/>
</dbReference>
<dbReference type="RefSeq" id="XP_062723434.1">
    <property type="nucleotide sequence ID" value="XM_062866238.1"/>
</dbReference>
<organism evidence="12 13">
    <name type="scientific">Chaetomium strumarium</name>
    <dbReference type="NCBI Taxonomy" id="1170767"/>
    <lineage>
        <taxon>Eukaryota</taxon>
        <taxon>Fungi</taxon>
        <taxon>Dikarya</taxon>
        <taxon>Ascomycota</taxon>
        <taxon>Pezizomycotina</taxon>
        <taxon>Sordariomycetes</taxon>
        <taxon>Sordariomycetidae</taxon>
        <taxon>Sordariales</taxon>
        <taxon>Chaetomiaceae</taxon>
        <taxon>Chaetomium</taxon>
    </lineage>
</organism>
<dbReference type="EMBL" id="JAUDZG010000003">
    <property type="protein sequence ID" value="KAK3307654.1"/>
    <property type="molecule type" value="Genomic_DNA"/>
</dbReference>
<dbReference type="PROSITE" id="PS50011">
    <property type="entry name" value="PROTEIN_KINASE_DOM"/>
    <property type="match status" value="1"/>
</dbReference>
<sequence length="293" mass="32435">MSEFAADDEIRYPSGFGLSDVVGWGTTGMVVLDKPSNTVLKVPFYHNNEECLLRMRREQEVCERFAQRGGHEGLLSYHGVFESGIRLEYASRHNLRLHLGASDVSCRAIRFVHDAGVIHEDLTCANIFLDACLNAKVADFAGSSIDGSPLLVVVTESHEFPGPRLSVQADLFAPGSMLYEIMTGHPPYEELDDTEIRALYLNRKFPETASLGAIGTVIEQCWQGNYSGAEAVVEKLRDHGVGCSALFDAPFGNHQQPQMQSQYGNKPCGHMHRHRHGYRHGRSSKGGRRATFG</sequence>
<gene>
    <name evidence="12" type="ORF">B0T15DRAFT_484714</name>
</gene>
<evidence type="ECO:0000256" key="2">
    <source>
        <dbReference type="ARBA" id="ARBA00011534"/>
    </source>
</evidence>
<comment type="caution">
    <text evidence="12">The sequence shown here is derived from an EMBL/GenBank/DDBJ whole genome shotgun (WGS) entry which is preliminary data.</text>
</comment>
<evidence type="ECO:0000256" key="8">
    <source>
        <dbReference type="ARBA" id="ARBA00047899"/>
    </source>
</evidence>
<dbReference type="Gene3D" id="1.10.510.10">
    <property type="entry name" value="Transferase(Phosphotransferase) domain 1"/>
    <property type="match status" value="1"/>
</dbReference>
<evidence type="ECO:0000256" key="4">
    <source>
        <dbReference type="ARBA" id="ARBA00013948"/>
    </source>
</evidence>